<dbReference type="AlphaFoldDB" id="C5L439"/>
<sequence length="59" mass="6630">MCEVANMWKLLKPLISIAVTMMMKIRMHEDSVTNAETNEQFRIHPSCATHSSVIVAIGN</sequence>
<dbReference type="Proteomes" id="UP000007800">
    <property type="component" value="Unassembled WGS sequence"/>
</dbReference>
<keyword evidence="2" id="KW-1185">Reference proteome</keyword>
<evidence type="ECO:0000313" key="1">
    <source>
        <dbReference type="EMBL" id="EER08505.1"/>
    </source>
</evidence>
<reference evidence="1 2" key="1">
    <citation type="submission" date="2008-07" db="EMBL/GenBank/DDBJ databases">
        <authorList>
            <person name="El-Sayed N."/>
            <person name="Caler E."/>
            <person name="Inman J."/>
            <person name="Amedeo P."/>
            <person name="Hass B."/>
            <person name="Wortman J."/>
        </authorList>
    </citation>
    <scope>NUCLEOTIDE SEQUENCE [LARGE SCALE GENOMIC DNA]</scope>
    <source>
        <strain evidence="2">ATCC 50983 / TXsc</strain>
    </source>
</reference>
<organism evidence="2">
    <name type="scientific">Perkinsus marinus (strain ATCC 50983 / TXsc)</name>
    <dbReference type="NCBI Taxonomy" id="423536"/>
    <lineage>
        <taxon>Eukaryota</taxon>
        <taxon>Sar</taxon>
        <taxon>Alveolata</taxon>
        <taxon>Perkinsozoa</taxon>
        <taxon>Perkinsea</taxon>
        <taxon>Perkinsida</taxon>
        <taxon>Perkinsidae</taxon>
        <taxon>Perkinsus</taxon>
    </lineage>
</organism>
<protein>
    <submittedName>
        <fullName evidence="1">Uncharacterized protein</fullName>
    </submittedName>
</protein>
<gene>
    <name evidence="1" type="ORF">Pmar_PMAR015924</name>
</gene>
<dbReference type="InParanoid" id="C5L439"/>
<dbReference type="GeneID" id="9041868"/>
<evidence type="ECO:0000313" key="2">
    <source>
        <dbReference type="Proteomes" id="UP000007800"/>
    </source>
</evidence>
<dbReference type="EMBL" id="GG678949">
    <property type="protein sequence ID" value="EER08505.1"/>
    <property type="molecule type" value="Genomic_DNA"/>
</dbReference>
<proteinExistence type="predicted"/>
<accession>C5L439</accession>
<dbReference type="RefSeq" id="XP_002776689.1">
    <property type="nucleotide sequence ID" value="XM_002776643.1"/>
</dbReference>
<name>C5L439_PERM5</name>